<evidence type="ECO:0000313" key="1">
    <source>
        <dbReference type="EMBL" id="KAA1123635.1"/>
    </source>
</evidence>
<proteinExistence type="predicted"/>
<name>A0A5B0RFD3_PUCGR</name>
<dbReference type="Proteomes" id="UP000325313">
    <property type="component" value="Unassembled WGS sequence"/>
</dbReference>
<organism evidence="1 2">
    <name type="scientific">Puccinia graminis f. sp. tritici</name>
    <dbReference type="NCBI Taxonomy" id="56615"/>
    <lineage>
        <taxon>Eukaryota</taxon>
        <taxon>Fungi</taxon>
        <taxon>Dikarya</taxon>
        <taxon>Basidiomycota</taxon>
        <taxon>Pucciniomycotina</taxon>
        <taxon>Pucciniomycetes</taxon>
        <taxon>Pucciniales</taxon>
        <taxon>Pucciniaceae</taxon>
        <taxon>Puccinia</taxon>
    </lineage>
</organism>
<dbReference type="EMBL" id="VDEP01000207">
    <property type="protein sequence ID" value="KAA1123635.1"/>
    <property type="molecule type" value="Genomic_DNA"/>
</dbReference>
<reference evidence="1 2" key="1">
    <citation type="submission" date="2019-05" db="EMBL/GenBank/DDBJ databases">
        <title>Emergence of the Ug99 lineage of the wheat stem rust pathogen through somatic hybridization.</title>
        <authorList>
            <person name="Li F."/>
            <person name="Upadhyaya N.M."/>
            <person name="Sperschneider J."/>
            <person name="Matny O."/>
            <person name="Nguyen-Phuc H."/>
            <person name="Mago R."/>
            <person name="Raley C."/>
            <person name="Miller M.E."/>
            <person name="Silverstein K.A.T."/>
            <person name="Henningsen E."/>
            <person name="Hirsch C.D."/>
            <person name="Visser B."/>
            <person name="Pretorius Z.A."/>
            <person name="Steffenson B.J."/>
            <person name="Schwessinger B."/>
            <person name="Dodds P.N."/>
            <person name="Figueroa M."/>
        </authorList>
    </citation>
    <scope>NUCLEOTIDE SEQUENCE [LARGE SCALE GENOMIC DNA]</scope>
    <source>
        <strain evidence="1 2">Ug99</strain>
    </source>
</reference>
<sequence length="59" mass="6571">MIVQPGSIFGGLFPANRTGSLTPKFINRSLPRGPWIRGQVGRWRRSRAMIAVGHGPDWL</sequence>
<protein>
    <submittedName>
        <fullName evidence="1">Uncharacterized protein</fullName>
    </submittedName>
</protein>
<evidence type="ECO:0000313" key="2">
    <source>
        <dbReference type="Proteomes" id="UP000325313"/>
    </source>
</evidence>
<gene>
    <name evidence="1" type="ORF">PGTUg99_023146</name>
</gene>
<comment type="caution">
    <text evidence="1">The sequence shown here is derived from an EMBL/GenBank/DDBJ whole genome shotgun (WGS) entry which is preliminary data.</text>
</comment>
<dbReference type="AlphaFoldDB" id="A0A5B0RFD3"/>
<accession>A0A5B0RFD3</accession>